<evidence type="ECO:0000256" key="8">
    <source>
        <dbReference type="ARBA" id="ARBA00022723"/>
    </source>
</evidence>
<protein>
    <recommendedName>
        <fullName evidence="6 15">Anthranilate synthase component 1</fullName>
        <ecNumber evidence="5 15">4.1.3.27</ecNumber>
    </recommendedName>
</protein>
<evidence type="ECO:0000256" key="2">
    <source>
        <dbReference type="ARBA" id="ARBA00004873"/>
    </source>
</evidence>
<gene>
    <name evidence="15" type="primary">trpE</name>
    <name evidence="18" type="ORF">L602_003400000430</name>
</gene>
<evidence type="ECO:0000256" key="14">
    <source>
        <dbReference type="ARBA" id="ARBA00047683"/>
    </source>
</evidence>
<organism evidence="18 19">
    <name type="scientific">Cupriavidus gilardii J11</name>
    <dbReference type="NCBI Taxonomy" id="936133"/>
    <lineage>
        <taxon>Bacteria</taxon>
        <taxon>Pseudomonadati</taxon>
        <taxon>Pseudomonadota</taxon>
        <taxon>Betaproteobacteria</taxon>
        <taxon>Burkholderiales</taxon>
        <taxon>Burkholderiaceae</taxon>
        <taxon>Cupriavidus</taxon>
    </lineage>
</organism>
<evidence type="ECO:0000256" key="7">
    <source>
        <dbReference type="ARBA" id="ARBA00022605"/>
    </source>
</evidence>
<comment type="subunit">
    <text evidence="4 15">Heterotetramer consisting of two non-identical subunits: a beta subunit (TrpG) and a large alpha subunit (TrpE).</text>
</comment>
<dbReference type="EMBL" id="VLJN01000028">
    <property type="protein sequence ID" value="TWG82759.1"/>
    <property type="molecule type" value="Genomic_DNA"/>
</dbReference>
<evidence type="ECO:0000256" key="3">
    <source>
        <dbReference type="ARBA" id="ARBA00009562"/>
    </source>
</evidence>
<feature type="domain" description="Anthranilate synthase component I N-terminal" evidence="17">
    <location>
        <begin position="26"/>
        <end position="172"/>
    </location>
</feature>
<dbReference type="GO" id="GO:0000162">
    <property type="term" value="P:L-tryptophan biosynthetic process"/>
    <property type="evidence" value="ECO:0007669"/>
    <property type="project" value="UniProtKB-UniPathway"/>
</dbReference>
<reference evidence="18 19" key="1">
    <citation type="submission" date="2019-07" db="EMBL/GenBank/DDBJ databases">
        <title>Genome sequencing of lignin-degrading bacterial isolates.</title>
        <authorList>
            <person name="Gladden J."/>
        </authorList>
    </citation>
    <scope>NUCLEOTIDE SEQUENCE [LARGE SCALE GENOMIC DNA]</scope>
    <source>
        <strain evidence="18 19">J11</strain>
    </source>
</reference>
<proteinExistence type="inferred from homology"/>
<feature type="domain" description="Chorismate-utilising enzyme C-terminal" evidence="16">
    <location>
        <begin position="221"/>
        <end position="486"/>
    </location>
</feature>
<dbReference type="Pfam" id="PF00425">
    <property type="entry name" value="Chorismate_bind"/>
    <property type="match status" value="1"/>
</dbReference>
<keyword evidence="7 15" id="KW-0028">Amino-acid biosynthesis</keyword>
<evidence type="ECO:0000256" key="5">
    <source>
        <dbReference type="ARBA" id="ARBA00012266"/>
    </source>
</evidence>
<dbReference type="InterPro" id="IPR015890">
    <property type="entry name" value="Chorismate_C"/>
</dbReference>
<dbReference type="AlphaFoldDB" id="A0A562BCS1"/>
<evidence type="ECO:0000256" key="11">
    <source>
        <dbReference type="ARBA" id="ARBA00023141"/>
    </source>
</evidence>
<evidence type="ECO:0000313" key="18">
    <source>
        <dbReference type="EMBL" id="TWG82759.1"/>
    </source>
</evidence>
<dbReference type="UniPathway" id="UPA00035">
    <property type="reaction ID" value="UER00040"/>
</dbReference>
<sequence length="505" mass="56085">MTELEFKSLADQGYNRIPLIAEAFADLETPLSLYLKLAQSQTRGVNTFLLESVVGGERFGRYSFIGLHARTLLRAYGQRAEVVTDGKVVETHEGNALDFIASFEKRFKVALRPGLPRFCGGLAGYFGYDAVRYIEKKLAATQKPDDLGLPDIQLLLCEELAVIDNLSGKLYLIVYADPSVPEAYARARQRLRDLRMKLRQPVDVPVTSPSVQTEVYREFDKADYLAAVHKAKEYIMAGDMMQVQIGQRLTKPYRDAPLSLYRALRSLNPSPYMYFYNFGDFQIVGASPEILVRQETRRGVENGESRERRVVTIRPLAGTRPRGNTPERDAELATELLNDPKEIAEHVMLIDLARNDIGRIAETGSVKVTDKMVIEKYSHVQHIVSSVEGTLKAGMSNLDVLRATFPAGTLSGAPKVRAMEIIDELEPRKRGIYGGAVGYLSFGGEMDLAIAIRTGIVKDGNLYVQAAAGIVADSDPEAEWRETEAKARAVIRAAEQVQDGLDSDF</sequence>
<dbReference type="PRINTS" id="PR00095">
    <property type="entry name" value="ANTSNTHASEI"/>
</dbReference>
<evidence type="ECO:0000256" key="10">
    <source>
        <dbReference type="ARBA" id="ARBA00022842"/>
    </source>
</evidence>
<comment type="function">
    <text evidence="13 15">Part of a heterotetrameric complex that catalyzes the two-step biosynthesis of anthranilate, an intermediate in the biosynthesis of L-tryptophan. In the first step, the glutamine-binding beta subunit (TrpG) of anthranilate synthase (AS) provides the glutamine amidotransferase activity which generates ammonia as a substrate that, along with chorismate, is used in the second step, catalyzed by the large alpha subunit of AS (TrpE) to produce anthranilate. In the absence of TrpG, TrpE can synthesize anthranilate directly from chorismate and high concentrations of ammonia.</text>
</comment>
<evidence type="ECO:0000259" key="16">
    <source>
        <dbReference type="Pfam" id="PF00425"/>
    </source>
</evidence>
<evidence type="ECO:0000256" key="15">
    <source>
        <dbReference type="RuleBase" id="RU364045"/>
    </source>
</evidence>
<name>A0A562BCS1_9BURK</name>
<evidence type="ECO:0000256" key="1">
    <source>
        <dbReference type="ARBA" id="ARBA00001946"/>
    </source>
</evidence>
<comment type="cofactor">
    <cofactor evidence="1 15">
        <name>Mg(2+)</name>
        <dbReference type="ChEBI" id="CHEBI:18420"/>
    </cofactor>
</comment>
<evidence type="ECO:0000259" key="17">
    <source>
        <dbReference type="Pfam" id="PF04715"/>
    </source>
</evidence>
<dbReference type="InterPro" id="IPR005256">
    <property type="entry name" value="Anth_synth_I_PabB"/>
</dbReference>
<comment type="similarity">
    <text evidence="3 15">Belongs to the anthranilate synthase component I family.</text>
</comment>
<keyword evidence="19" id="KW-1185">Reference proteome</keyword>
<keyword evidence="8 15" id="KW-0479">Metal-binding</keyword>
<dbReference type="PANTHER" id="PTHR11236:SF48">
    <property type="entry name" value="ISOCHORISMATE SYNTHASE MENF"/>
    <property type="match status" value="1"/>
</dbReference>
<comment type="caution">
    <text evidence="18">The sequence shown here is derived from an EMBL/GenBank/DDBJ whole genome shotgun (WGS) entry which is preliminary data.</text>
</comment>
<keyword evidence="9 15" id="KW-0822">Tryptophan biosynthesis</keyword>
<dbReference type="SUPFAM" id="SSF56322">
    <property type="entry name" value="ADC synthase"/>
    <property type="match status" value="1"/>
</dbReference>
<dbReference type="InterPro" id="IPR006805">
    <property type="entry name" value="Anth_synth_I_N"/>
</dbReference>
<accession>A0A562BCS1</accession>
<dbReference type="InterPro" id="IPR019999">
    <property type="entry name" value="Anth_synth_I-like"/>
</dbReference>
<keyword evidence="10 15" id="KW-0460">Magnesium</keyword>
<keyword evidence="12 15" id="KW-0456">Lyase</keyword>
<evidence type="ECO:0000256" key="6">
    <source>
        <dbReference type="ARBA" id="ARBA00020653"/>
    </source>
</evidence>
<dbReference type="Pfam" id="PF04715">
    <property type="entry name" value="Anth_synt_I_N"/>
    <property type="match status" value="1"/>
</dbReference>
<dbReference type="Proteomes" id="UP000318141">
    <property type="component" value="Unassembled WGS sequence"/>
</dbReference>
<dbReference type="NCBIfam" id="TIGR00564">
    <property type="entry name" value="trpE_most"/>
    <property type="match status" value="1"/>
</dbReference>
<evidence type="ECO:0000313" key="19">
    <source>
        <dbReference type="Proteomes" id="UP000318141"/>
    </source>
</evidence>
<evidence type="ECO:0000256" key="12">
    <source>
        <dbReference type="ARBA" id="ARBA00023239"/>
    </source>
</evidence>
<evidence type="ECO:0000256" key="4">
    <source>
        <dbReference type="ARBA" id="ARBA00011575"/>
    </source>
</evidence>
<comment type="pathway">
    <text evidence="2 15">Amino-acid biosynthesis; L-tryptophan biosynthesis; L-tryptophan from chorismate: step 1/5.</text>
</comment>
<dbReference type="GO" id="GO:0046872">
    <property type="term" value="F:metal ion binding"/>
    <property type="evidence" value="ECO:0007669"/>
    <property type="project" value="UniProtKB-KW"/>
</dbReference>
<keyword evidence="11 15" id="KW-0057">Aromatic amino acid biosynthesis</keyword>
<dbReference type="EC" id="4.1.3.27" evidence="5 15"/>
<dbReference type="OrthoDB" id="9803598at2"/>
<evidence type="ECO:0000256" key="13">
    <source>
        <dbReference type="ARBA" id="ARBA00025634"/>
    </source>
</evidence>
<dbReference type="InterPro" id="IPR005801">
    <property type="entry name" value="ADC_synthase"/>
</dbReference>
<dbReference type="Gene3D" id="3.60.120.10">
    <property type="entry name" value="Anthranilate synthase"/>
    <property type="match status" value="1"/>
</dbReference>
<dbReference type="GO" id="GO:0004049">
    <property type="term" value="F:anthranilate synthase activity"/>
    <property type="evidence" value="ECO:0007669"/>
    <property type="project" value="UniProtKB-EC"/>
</dbReference>
<evidence type="ECO:0000256" key="9">
    <source>
        <dbReference type="ARBA" id="ARBA00022822"/>
    </source>
</evidence>
<comment type="catalytic activity">
    <reaction evidence="14 15">
        <text>chorismate + L-glutamine = anthranilate + pyruvate + L-glutamate + H(+)</text>
        <dbReference type="Rhea" id="RHEA:21732"/>
        <dbReference type="ChEBI" id="CHEBI:15361"/>
        <dbReference type="ChEBI" id="CHEBI:15378"/>
        <dbReference type="ChEBI" id="CHEBI:16567"/>
        <dbReference type="ChEBI" id="CHEBI:29748"/>
        <dbReference type="ChEBI" id="CHEBI:29985"/>
        <dbReference type="ChEBI" id="CHEBI:58359"/>
        <dbReference type="EC" id="4.1.3.27"/>
    </reaction>
</comment>
<dbReference type="PANTHER" id="PTHR11236">
    <property type="entry name" value="AMINOBENZOATE/ANTHRANILATE SYNTHASE"/>
    <property type="match status" value="1"/>
</dbReference>